<feature type="compositionally biased region" description="Polar residues" evidence="1">
    <location>
        <begin position="302"/>
        <end position="348"/>
    </location>
</feature>
<keyword evidence="3" id="KW-1185">Reference proteome</keyword>
<protein>
    <submittedName>
        <fullName evidence="2">Spermatogenesis-associated protein 3</fullName>
    </submittedName>
</protein>
<proteinExistence type="predicted"/>
<dbReference type="InterPro" id="IPR026717">
    <property type="entry name" value="SPATA3"/>
</dbReference>
<feature type="region of interest" description="Disordered" evidence="1">
    <location>
        <begin position="83"/>
        <end position="171"/>
    </location>
</feature>
<accession>A0A8J6AGG0</accession>
<evidence type="ECO:0000313" key="2">
    <source>
        <dbReference type="EMBL" id="KAG8520931.1"/>
    </source>
</evidence>
<dbReference type="PANTHER" id="PTHR22234">
    <property type="entry name" value="TESTIS SPERMATOCYTE APOPTOSIS-RELATED GENE 1 PROTEIN"/>
    <property type="match status" value="1"/>
</dbReference>
<evidence type="ECO:0000256" key="1">
    <source>
        <dbReference type="SAM" id="MobiDB-lite"/>
    </source>
</evidence>
<comment type="caution">
    <text evidence="2">The sequence shown here is derived from an EMBL/GenBank/DDBJ whole genome shotgun (WGS) entry which is preliminary data.</text>
</comment>
<feature type="compositionally biased region" description="Basic and acidic residues" evidence="1">
    <location>
        <begin position="280"/>
        <end position="292"/>
    </location>
</feature>
<evidence type="ECO:0000313" key="3">
    <source>
        <dbReference type="Proteomes" id="UP000700334"/>
    </source>
</evidence>
<dbReference type="AlphaFoldDB" id="A0A8J6AGG0"/>
<dbReference type="EMBL" id="JAGFMF010011501">
    <property type="protein sequence ID" value="KAG8520931.1"/>
    <property type="molecule type" value="Genomic_DNA"/>
</dbReference>
<dbReference type="Pfam" id="PF15662">
    <property type="entry name" value="SPATA3"/>
    <property type="match status" value="1"/>
</dbReference>
<dbReference type="OrthoDB" id="9023213at2759"/>
<gene>
    <name evidence="2" type="ORF">J0S82_014051</name>
</gene>
<feature type="compositionally biased region" description="Basic and acidic residues" evidence="1">
    <location>
        <begin position="135"/>
        <end position="144"/>
    </location>
</feature>
<feature type="compositionally biased region" description="Polar residues" evidence="1">
    <location>
        <begin position="361"/>
        <end position="415"/>
    </location>
</feature>
<feature type="region of interest" description="Disordered" evidence="1">
    <location>
        <begin position="1"/>
        <end position="59"/>
    </location>
</feature>
<dbReference type="Proteomes" id="UP000700334">
    <property type="component" value="Unassembled WGS sequence"/>
</dbReference>
<sequence length="535" mass="56928">MLQGRAAFPWASGDRAQRDKGPGPDMEPWAPPPRAPRDEEEEEPQPPPPAQSFEGHGQVLLLGERWAESEYCVTLQDILAQVPSTAQRPGPSSVRAASGHSGSSIYSRRRTKRSRDRSVTSADCPAAKSPRSTHKLADPGDRQSEAAPSRPATPGSAGPASEGREPEAPPEPGARLLLVLCRAAALRSHLPRLQLLLQQVQARDRRPPAALVGIVVQPMRDEEAEARRRLEALISSAFAQHSPAVEVHTAVFSPGRPEGALDVQCARSAEHRVAACRRAPLVDRETQTDGKRKNSKARRRGSTSQHASSESTPPQQQSNEASPQQSSCGASPQQTGPGATAQQPNAGATPQPPSAGAVLPQPNSGSSPPQADSGTSSPTSSDCTPQQLVIQGPTTTPKVSQSARCVSSRENSTKASRCRKSGTRDGLLPICSCSTCPGNAACWRHLGLCHSRIFDVLLPRAWPAMPGRDLPNLLTFYRFWRARGAGALGPCHPRATLYLQENTPPHIVIRALQALGTAAVALGALGVAYYIIESL</sequence>
<dbReference type="PANTHER" id="PTHR22234:SF0">
    <property type="entry name" value="SPERMATOGENESIS-ASSOCIATED PROTEIN 3"/>
    <property type="match status" value="1"/>
</dbReference>
<name>A0A8J6AGG0_GALPY</name>
<feature type="region of interest" description="Disordered" evidence="1">
    <location>
        <begin position="278"/>
        <end position="423"/>
    </location>
</feature>
<reference evidence="2" key="1">
    <citation type="journal article" date="2021" name="Evol. Appl.">
        <title>The genome of the Pyrenean desman and the effects of bottlenecks and inbreeding on the genomic landscape of an endangered species.</title>
        <authorList>
            <person name="Escoda L."/>
            <person name="Castresana J."/>
        </authorList>
    </citation>
    <scope>NUCLEOTIDE SEQUENCE</scope>
    <source>
        <strain evidence="2">IBE-C5619</strain>
    </source>
</reference>
<organism evidence="2 3">
    <name type="scientific">Galemys pyrenaicus</name>
    <name type="common">Iberian desman</name>
    <name type="synonym">Pyrenean desman</name>
    <dbReference type="NCBI Taxonomy" id="202257"/>
    <lineage>
        <taxon>Eukaryota</taxon>
        <taxon>Metazoa</taxon>
        <taxon>Chordata</taxon>
        <taxon>Craniata</taxon>
        <taxon>Vertebrata</taxon>
        <taxon>Euteleostomi</taxon>
        <taxon>Mammalia</taxon>
        <taxon>Eutheria</taxon>
        <taxon>Laurasiatheria</taxon>
        <taxon>Eulipotyphla</taxon>
        <taxon>Talpidae</taxon>
        <taxon>Galemys</taxon>
    </lineage>
</organism>